<dbReference type="PROSITE" id="PS50994">
    <property type="entry name" value="INTEGRASE"/>
    <property type="match status" value="1"/>
</dbReference>
<comment type="caution">
    <text evidence="2">The sequence shown here is derived from an EMBL/GenBank/DDBJ whole genome shotgun (WGS) entry which is preliminary data.</text>
</comment>
<evidence type="ECO:0000313" key="3">
    <source>
        <dbReference type="Proteomes" id="UP000288805"/>
    </source>
</evidence>
<dbReference type="InterPro" id="IPR036397">
    <property type="entry name" value="RNaseH_sf"/>
</dbReference>
<dbReference type="GO" id="GO:0015074">
    <property type="term" value="P:DNA integration"/>
    <property type="evidence" value="ECO:0007669"/>
    <property type="project" value="InterPro"/>
</dbReference>
<dbReference type="PANTHER" id="PTHR11439:SF467">
    <property type="entry name" value="INTEGRASE CATALYTIC DOMAIN-CONTAINING PROTEIN"/>
    <property type="match status" value="1"/>
</dbReference>
<dbReference type="Pfam" id="PF25597">
    <property type="entry name" value="SH3_retrovirus"/>
    <property type="match status" value="1"/>
</dbReference>
<protein>
    <submittedName>
        <fullName evidence="2">Retrovirus-related Pol polyprotein from transposon TNT 1-94</fullName>
    </submittedName>
</protein>
<dbReference type="AlphaFoldDB" id="A0A438KDX9"/>
<dbReference type="InterPro" id="IPR013103">
    <property type="entry name" value="RVT_2"/>
</dbReference>
<gene>
    <name evidence="2" type="primary">POLX_1927</name>
    <name evidence="2" type="ORF">CK203_008722</name>
</gene>
<proteinExistence type="predicted"/>
<dbReference type="EMBL" id="QGNW01000009">
    <property type="protein sequence ID" value="RVX19408.1"/>
    <property type="molecule type" value="Genomic_DNA"/>
</dbReference>
<dbReference type="InterPro" id="IPR001584">
    <property type="entry name" value="Integrase_cat-core"/>
</dbReference>
<reference evidence="2 3" key="1">
    <citation type="journal article" date="2018" name="PLoS Genet.">
        <title>Population sequencing reveals clonal diversity and ancestral inbreeding in the grapevine cultivar Chardonnay.</title>
        <authorList>
            <person name="Roach M.J."/>
            <person name="Johnson D.L."/>
            <person name="Bohlmann J."/>
            <person name="van Vuuren H.J."/>
            <person name="Jones S.J."/>
            <person name="Pretorius I.S."/>
            <person name="Schmidt S.A."/>
            <person name="Borneman A.R."/>
        </authorList>
    </citation>
    <scope>NUCLEOTIDE SEQUENCE [LARGE SCALE GENOMIC DNA]</scope>
    <source>
        <strain evidence="3">cv. Chardonnay</strain>
        <tissue evidence="2">Leaf</tissue>
    </source>
</reference>
<dbReference type="Pfam" id="PF07727">
    <property type="entry name" value="RVT_2"/>
    <property type="match status" value="1"/>
</dbReference>
<sequence length="684" mass="78492">MKKTCTKYVAWREKKGTLLNFVCSEINLAIVPTDTWWIDTGATTPISVTMQGYLRSRMPTDGERYIYVGNGNKTAINAIGLFRLQLDSGCSLTDKLYKLNIKASNGNETLHSTEVENQLSKKIKAIGSDCGSEYYGRYDGFDEQRLGPFSKYLIECGIVHQYTMSGTPSQNGVVERQNRTFKDMGCPTEARLFKTNEKLDSRTVNCYFVEYFERLRGFKFYDPSTRSFFEMGNAKFIENVELSGRESLRKMVFEEESISIPIITIGHGHIMFDDTIQNVQPIIEIVDTLEIPPTQVMEPVQVHEDTKQDSKGNIIRYKACLVTKGFTQKKDIDYKETFSLVSSKDSFRIIMAFVAHYDLELHQRDVKTAFLNGNIDETIYMVQPENFESNDSKQLIYRDRSRDILGLSQKSYIDKVLSRFGISNCAPGDTPVAKGDKFSLHQCPRNELERKDMERFPYASAVESLMYAQVCTHSDIAYIVGILGRYLSNPGMDHWKKAKWVMRYLQRTKYYMLTYRRSSHLKIGGYSDSDFAGCLDSRRSTSGYIFMLVGGAVSWKSVKQTLIASFTMEAEFIACYEASNHGIWLRNFITELRIVDGIEKPLRINCDNKTAKLYYKNNRSSLKSKHIDIKFLVEKERVQSLRVSIEHINTNSMIVDPLTKDLPPKVFHEHVTHMSVVHINDMLV</sequence>
<dbReference type="CDD" id="cd09272">
    <property type="entry name" value="RNase_HI_RT_Ty1"/>
    <property type="match status" value="1"/>
</dbReference>
<name>A0A438KDX9_VITVI</name>
<accession>A0A438KDX9</accession>
<evidence type="ECO:0000259" key="1">
    <source>
        <dbReference type="PROSITE" id="PS50994"/>
    </source>
</evidence>
<dbReference type="InterPro" id="IPR012337">
    <property type="entry name" value="RNaseH-like_sf"/>
</dbReference>
<dbReference type="PANTHER" id="PTHR11439">
    <property type="entry name" value="GAG-POL-RELATED RETROTRANSPOSON"/>
    <property type="match status" value="1"/>
</dbReference>
<dbReference type="GO" id="GO:0003676">
    <property type="term" value="F:nucleic acid binding"/>
    <property type="evidence" value="ECO:0007669"/>
    <property type="project" value="InterPro"/>
</dbReference>
<dbReference type="Gene3D" id="3.30.420.10">
    <property type="entry name" value="Ribonuclease H-like superfamily/Ribonuclease H"/>
    <property type="match status" value="1"/>
</dbReference>
<feature type="domain" description="Integrase catalytic" evidence="1">
    <location>
        <begin position="28"/>
        <end position="184"/>
    </location>
</feature>
<dbReference type="InterPro" id="IPR057670">
    <property type="entry name" value="SH3_retrovirus"/>
</dbReference>
<dbReference type="SUPFAM" id="SSF53098">
    <property type="entry name" value="Ribonuclease H-like"/>
    <property type="match status" value="1"/>
</dbReference>
<dbReference type="Proteomes" id="UP000288805">
    <property type="component" value="Unassembled WGS sequence"/>
</dbReference>
<evidence type="ECO:0000313" key="2">
    <source>
        <dbReference type="EMBL" id="RVX19408.1"/>
    </source>
</evidence>
<organism evidence="2 3">
    <name type="scientific">Vitis vinifera</name>
    <name type="common">Grape</name>
    <dbReference type="NCBI Taxonomy" id="29760"/>
    <lineage>
        <taxon>Eukaryota</taxon>
        <taxon>Viridiplantae</taxon>
        <taxon>Streptophyta</taxon>
        <taxon>Embryophyta</taxon>
        <taxon>Tracheophyta</taxon>
        <taxon>Spermatophyta</taxon>
        <taxon>Magnoliopsida</taxon>
        <taxon>eudicotyledons</taxon>
        <taxon>Gunneridae</taxon>
        <taxon>Pentapetalae</taxon>
        <taxon>rosids</taxon>
        <taxon>Vitales</taxon>
        <taxon>Vitaceae</taxon>
        <taxon>Viteae</taxon>
        <taxon>Vitis</taxon>
    </lineage>
</organism>